<dbReference type="PANTHER" id="PTHR44858:SF1">
    <property type="entry name" value="UDP-N-ACETYLGLUCOSAMINE--PEPTIDE N-ACETYLGLUCOSAMINYLTRANSFERASE SPINDLY-RELATED"/>
    <property type="match status" value="1"/>
</dbReference>
<protein>
    <submittedName>
        <fullName evidence="4">Tetratricopeptide repeat protein</fullName>
    </submittedName>
</protein>
<keyword evidence="5" id="KW-1185">Reference proteome</keyword>
<dbReference type="InterPro" id="IPR050498">
    <property type="entry name" value="Ycf3"/>
</dbReference>
<comment type="caution">
    <text evidence="4">The sequence shown here is derived from an EMBL/GenBank/DDBJ whole genome shotgun (WGS) entry which is preliminary data.</text>
</comment>
<dbReference type="EMBL" id="JAAVTX010000008">
    <property type="protein sequence ID" value="NKE48196.1"/>
    <property type="molecule type" value="Genomic_DNA"/>
</dbReference>
<reference evidence="4 5" key="1">
    <citation type="submission" date="2020-03" db="EMBL/GenBank/DDBJ databases">
        <title>Roseomonas selenitidurans sp. nov. isolated from soil.</title>
        <authorList>
            <person name="Liu H."/>
        </authorList>
    </citation>
    <scope>NUCLEOTIDE SEQUENCE [LARGE SCALE GENOMIC DNA]</scope>
    <source>
        <strain evidence="4 5">JCM 15073</strain>
    </source>
</reference>
<dbReference type="SMART" id="SM00028">
    <property type="entry name" value="TPR"/>
    <property type="match status" value="4"/>
</dbReference>
<keyword evidence="2 3" id="KW-0802">TPR repeat</keyword>
<feature type="repeat" description="TPR" evidence="3">
    <location>
        <begin position="190"/>
        <end position="223"/>
    </location>
</feature>
<dbReference type="RefSeq" id="WP_168054326.1">
    <property type="nucleotide sequence ID" value="NZ_JAATJR010000008.1"/>
</dbReference>
<dbReference type="Proteomes" id="UP000765160">
    <property type="component" value="Unassembled WGS sequence"/>
</dbReference>
<dbReference type="PROSITE" id="PS50005">
    <property type="entry name" value="TPR"/>
    <property type="match status" value="2"/>
</dbReference>
<dbReference type="PANTHER" id="PTHR44858">
    <property type="entry name" value="TETRATRICOPEPTIDE REPEAT PROTEIN 6"/>
    <property type="match status" value="1"/>
</dbReference>
<dbReference type="Gene3D" id="1.25.40.10">
    <property type="entry name" value="Tetratricopeptide repeat domain"/>
    <property type="match status" value="2"/>
</dbReference>
<evidence type="ECO:0000313" key="4">
    <source>
        <dbReference type="EMBL" id="NKE48196.1"/>
    </source>
</evidence>
<dbReference type="Pfam" id="PF13181">
    <property type="entry name" value="TPR_8"/>
    <property type="match status" value="1"/>
</dbReference>
<dbReference type="InterPro" id="IPR011990">
    <property type="entry name" value="TPR-like_helical_dom_sf"/>
</dbReference>
<organism evidence="4 5">
    <name type="scientific">Falsiroseomonas frigidaquae</name>
    <dbReference type="NCBI Taxonomy" id="487318"/>
    <lineage>
        <taxon>Bacteria</taxon>
        <taxon>Pseudomonadati</taxon>
        <taxon>Pseudomonadota</taxon>
        <taxon>Alphaproteobacteria</taxon>
        <taxon>Acetobacterales</taxon>
        <taxon>Roseomonadaceae</taxon>
        <taxon>Falsiroseomonas</taxon>
    </lineage>
</organism>
<dbReference type="InterPro" id="IPR019734">
    <property type="entry name" value="TPR_rpt"/>
</dbReference>
<evidence type="ECO:0000256" key="3">
    <source>
        <dbReference type="PROSITE-ProRule" id="PRU00339"/>
    </source>
</evidence>
<evidence type="ECO:0000256" key="2">
    <source>
        <dbReference type="ARBA" id="ARBA00022803"/>
    </source>
</evidence>
<keyword evidence="1" id="KW-0677">Repeat</keyword>
<evidence type="ECO:0000256" key="1">
    <source>
        <dbReference type="ARBA" id="ARBA00022737"/>
    </source>
</evidence>
<proteinExistence type="predicted"/>
<sequence length="277" mass="29309">MRRQTRTVLLGAFAAAAFTALGAVGWVALTPTPAQTAEDRMPTPPEPPRLANGPEFERCLLLLRSDPEAARSFAETWGREGGGEGARQCQALALLALGEPAAAAQRLETLATQSAASGPARAAVYAQATQAWLMAGDANRAYGAATLALTLSPEDVDLLVDRAVTLGSLSRYNEAIEDLDRALALDPERAEALVFRAAAYRHQDQVELAARDIERALAADPSNAEARLERGIIRQLRGDAAGAREDWEHAIALSPNSATADLAAQNLALNEAGPARR</sequence>
<feature type="repeat" description="TPR" evidence="3">
    <location>
        <begin position="156"/>
        <end position="189"/>
    </location>
</feature>
<dbReference type="SUPFAM" id="SSF48452">
    <property type="entry name" value="TPR-like"/>
    <property type="match status" value="1"/>
</dbReference>
<accession>A0ABX1F7J6</accession>
<name>A0ABX1F7J6_9PROT</name>
<gene>
    <name evidence="4" type="ORF">HB662_25685</name>
</gene>
<dbReference type="Pfam" id="PF13371">
    <property type="entry name" value="TPR_9"/>
    <property type="match status" value="1"/>
</dbReference>
<evidence type="ECO:0000313" key="5">
    <source>
        <dbReference type="Proteomes" id="UP000765160"/>
    </source>
</evidence>